<protein>
    <recommendedName>
        <fullName evidence="2">T4 RNA ligase 1-like N-terminal domain-containing protein</fullName>
    </recommendedName>
</protein>
<reference evidence="1" key="1">
    <citation type="journal article" date="2020" name="Nature">
        <title>Giant virus diversity and host interactions through global metagenomics.</title>
        <authorList>
            <person name="Schulz F."/>
            <person name="Roux S."/>
            <person name="Paez-Espino D."/>
            <person name="Jungbluth S."/>
            <person name="Walsh D.A."/>
            <person name="Denef V.J."/>
            <person name="McMahon K.D."/>
            <person name="Konstantinidis K.T."/>
            <person name="Eloe-Fadrosh E.A."/>
            <person name="Kyrpides N.C."/>
            <person name="Woyke T."/>
        </authorList>
    </citation>
    <scope>NUCLEOTIDE SEQUENCE</scope>
    <source>
        <strain evidence="1">GVMAG-S-1035085-51</strain>
    </source>
</reference>
<accession>A0A6C0LZJ1</accession>
<proteinExistence type="predicted"/>
<evidence type="ECO:0000313" key="1">
    <source>
        <dbReference type="EMBL" id="QHU35800.1"/>
    </source>
</evidence>
<evidence type="ECO:0008006" key="2">
    <source>
        <dbReference type="Google" id="ProtNLM"/>
    </source>
</evidence>
<name>A0A6C0LZJ1_9ZZZZ</name>
<sequence>MDSVKFNLHSVMDGLEEVNYDTILAYFKEHHNHKLFVKKVNDEGSLVMIHNNLDTAKTNKLYQECRSIVYDVVNRKVLSYSHDNVIYMTEDKYGYINGDVVEESYEGTMIGVYEHGDKWHFSSTRCPDVNKSFYFNKKKSHGEMLDEVLKTIYPEIDDVREKLTEVLEKDKVYYFVLVHHENKYLVDYTKKFGEEYKKLVHIITRDKETQKEVTHKLNLSEVVYPIVFPSYEEAKYIMNTSVINTVNNTVEPMEGIIIKRYSEDSLKCELMKIPSNPYMILRYEKPNNLNMWLNCIEIFQRNNKNYTADMYMTKYGKTKEIKDIFGSGKHLDITGILCAIIKCLSIEIMVLYNHFTKYDKISGRYDKLNEEDFKMIEELKNLKVLKVTLNRLQNYQYKYYKDLYTMTAIVDHLRFHTTPEDIMELIKIHDYLRKENHNLFKIMNMNIANKDTIDRFMKTYMFYYENN</sequence>
<dbReference type="AlphaFoldDB" id="A0A6C0LZJ1"/>
<organism evidence="1">
    <name type="scientific">viral metagenome</name>
    <dbReference type="NCBI Taxonomy" id="1070528"/>
    <lineage>
        <taxon>unclassified sequences</taxon>
        <taxon>metagenomes</taxon>
        <taxon>organismal metagenomes</taxon>
    </lineage>
</organism>
<dbReference type="EMBL" id="MN740612">
    <property type="protein sequence ID" value="QHU35800.1"/>
    <property type="molecule type" value="Genomic_DNA"/>
</dbReference>